<organism evidence="4 5">
    <name type="scientific">Chondromyces apiculatus DSM 436</name>
    <dbReference type="NCBI Taxonomy" id="1192034"/>
    <lineage>
        <taxon>Bacteria</taxon>
        <taxon>Pseudomonadati</taxon>
        <taxon>Myxococcota</taxon>
        <taxon>Polyangia</taxon>
        <taxon>Polyangiales</taxon>
        <taxon>Polyangiaceae</taxon>
        <taxon>Chondromyces</taxon>
    </lineage>
</organism>
<dbReference type="InterPro" id="IPR049445">
    <property type="entry name" value="TetR_SbtR-like_C"/>
</dbReference>
<feature type="domain" description="HTH tetR-type" evidence="3">
    <location>
        <begin position="9"/>
        <end position="67"/>
    </location>
</feature>
<protein>
    <submittedName>
        <fullName evidence="4">Transcriptional regulator, TetR family</fullName>
    </submittedName>
</protein>
<evidence type="ECO:0000313" key="4">
    <source>
        <dbReference type="EMBL" id="EYF01788.1"/>
    </source>
</evidence>
<comment type="caution">
    <text evidence="4">The sequence shown here is derived from an EMBL/GenBank/DDBJ whole genome shotgun (WGS) entry which is preliminary data.</text>
</comment>
<keyword evidence="1 2" id="KW-0238">DNA-binding</keyword>
<dbReference type="SUPFAM" id="SSF48498">
    <property type="entry name" value="Tetracyclin repressor-like, C-terminal domain"/>
    <property type="match status" value="1"/>
</dbReference>
<dbReference type="InterPro" id="IPR036271">
    <property type="entry name" value="Tet_transcr_reg_TetR-rel_C_sf"/>
</dbReference>
<dbReference type="STRING" id="1192034.CAP_7741"/>
<name>A0A017SXT6_9BACT</name>
<dbReference type="eggNOG" id="COG1309">
    <property type="taxonomic scope" value="Bacteria"/>
</dbReference>
<dbReference type="RefSeq" id="WP_044248632.1">
    <property type="nucleotide sequence ID" value="NZ_ASRX01000071.1"/>
</dbReference>
<dbReference type="Proteomes" id="UP000019678">
    <property type="component" value="Unassembled WGS sequence"/>
</dbReference>
<reference evidence="4 5" key="1">
    <citation type="submission" date="2013-05" db="EMBL/GenBank/DDBJ databases">
        <title>Genome assembly of Chondromyces apiculatus DSM 436.</title>
        <authorList>
            <person name="Sharma G."/>
            <person name="Khatri I."/>
            <person name="Kaur C."/>
            <person name="Mayilraj S."/>
            <person name="Subramanian S."/>
        </authorList>
    </citation>
    <scope>NUCLEOTIDE SEQUENCE [LARGE SCALE GENOMIC DNA]</scope>
    <source>
        <strain evidence="4 5">DSM 436</strain>
    </source>
</reference>
<proteinExistence type="predicted"/>
<dbReference type="EMBL" id="ASRX01000071">
    <property type="protein sequence ID" value="EYF01788.1"/>
    <property type="molecule type" value="Genomic_DNA"/>
</dbReference>
<dbReference type="GO" id="GO:0003677">
    <property type="term" value="F:DNA binding"/>
    <property type="evidence" value="ECO:0007669"/>
    <property type="project" value="UniProtKB-UniRule"/>
</dbReference>
<evidence type="ECO:0000256" key="2">
    <source>
        <dbReference type="PROSITE-ProRule" id="PRU00335"/>
    </source>
</evidence>
<keyword evidence="5" id="KW-1185">Reference proteome</keyword>
<evidence type="ECO:0000313" key="5">
    <source>
        <dbReference type="Proteomes" id="UP000019678"/>
    </source>
</evidence>
<accession>A0A017SXT6</accession>
<dbReference type="InterPro" id="IPR009057">
    <property type="entry name" value="Homeodomain-like_sf"/>
</dbReference>
<feature type="DNA-binding region" description="H-T-H motif" evidence="2">
    <location>
        <begin position="30"/>
        <end position="49"/>
    </location>
</feature>
<dbReference type="SUPFAM" id="SSF46689">
    <property type="entry name" value="Homeodomain-like"/>
    <property type="match status" value="1"/>
</dbReference>
<gene>
    <name evidence="4" type="ORF">CAP_7741</name>
</gene>
<dbReference type="Gene3D" id="1.10.357.10">
    <property type="entry name" value="Tetracycline Repressor, domain 2"/>
    <property type="match status" value="1"/>
</dbReference>
<dbReference type="InterPro" id="IPR001647">
    <property type="entry name" value="HTH_TetR"/>
</dbReference>
<dbReference type="PROSITE" id="PS50977">
    <property type="entry name" value="HTH_TETR_2"/>
    <property type="match status" value="1"/>
</dbReference>
<dbReference type="AlphaFoldDB" id="A0A017SXT6"/>
<dbReference type="Pfam" id="PF21597">
    <property type="entry name" value="TetR_C_43"/>
    <property type="match status" value="1"/>
</dbReference>
<sequence>MATKRADARQNREHLLSVAREMARAGTVPSFNALAREAQLGVGTVYRHFEDEQALLVALVEDDLAAFRALIDDALQREDAGAALDLLLRRWVDLLTHQPLVAKILAASPADFRALEDKAATLVTRARKQKALRRDVTVSDLRRLVCGIEHAAAAGEKPREAAARYVDIVLAGLRPERPAGKQET</sequence>
<dbReference type="OrthoDB" id="9795011at2"/>
<evidence type="ECO:0000259" key="3">
    <source>
        <dbReference type="PROSITE" id="PS50977"/>
    </source>
</evidence>
<evidence type="ECO:0000256" key="1">
    <source>
        <dbReference type="ARBA" id="ARBA00023125"/>
    </source>
</evidence>